<dbReference type="InterPro" id="IPR014718">
    <property type="entry name" value="GH-type_carb-bd"/>
</dbReference>
<dbReference type="PANTHER" id="PTHR32018">
    <property type="entry name" value="RHAMNOGALACTURONATE LYASE FAMILY PROTEIN"/>
    <property type="match status" value="1"/>
</dbReference>
<reference evidence="2" key="1">
    <citation type="submission" date="2022-10" db="EMBL/GenBank/DDBJ databases">
        <authorList>
            <person name="Hyden B.L."/>
            <person name="Feng K."/>
            <person name="Yates T."/>
            <person name="Jawdy S."/>
            <person name="Smart L.B."/>
            <person name="Muchero W."/>
        </authorList>
    </citation>
    <scope>NUCLEOTIDE SEQUENCE</scope>
    <source>
        <tissue evidence="2">Shoot tip</tissue>
    </source>
</reference>
<keyword evidence="1" id="KW-0732">Signal</keyword>
<gene>
    <name evidence="2" type="ORF">OIU77_009737</name>
</gene>
<sequence length="387" mass="44530">MILFVKMDKGGASLLRWLTLLIWFFFMVKLTAASREVFQNENGKFLGVRLHKSHHQMVMDNGLVQVTLSSPGGDITGIQYNGIHNVLETKNREGNRGYWDVVWNVPGNHIAYDRLKGTDFNVIMEDEDQVELSFKKTWNFTNGNSSAPLNVDKRYIMRRGSSGVYLYAILERLEGWPDMDMDQIRIVFKLQNDKFHFMAISDDRQRIMPTPRDRLDAQRLAYPEAVLLTNPTNTLLRGEVDDKYQYSCENKDNRVHGWISENPPVGFWMITPSDEFRAGGPLKQDLTSHVGPTTLSMFTSTHYSGKDLNTKYRNGKPWKKVLGPVFVYLNSISSLEDPTTLWEDAKDQVRLTFHPSLPVMTTYLSFTSTVSSFYLSDIYYIHLHASN</sequence>
<dbReference type="SUPFAM" id="SSF74650">
    <property type="entry name" value="Galactose mutarotase-like"/>
    <property type="match status" value="1"/>
</dbReference>
<dbReference type="InterPro" id="IPR010325">
    <property type="entry name" value="Rhamnogal_lyase"/>
</dbReference>
<evidence type="ECO:0000313" key="2">
    <source>
        <dbReference type="EMBL" id="KAJ6327916.1"/>
    </source>
</evidence>
<evidence type="ECO:0000256" key="1">
    <source>
        <dbReference type="SAM" id="SignalP"/>
    </source>
</evidence>
<evidence type="ECO:0008006" key="4">
    <source>
        <dbReference type="Google" id="ProtNLM"/>
    </source>
</evidence>
<dbReference type="CDD" id="cd10320">
    <property type="entry name" value="RGL4_N"/>
    <property type="match status" value="1"/>
</dbReference>
<dbReference type="PANTHER" id="PTHR32018:SF17">
    <property type="entry name" value="RHAMNOGALACTURONAN ENDOLYASE"/>
    <property type="match status" value="1"/>
</dbReference>
<dbReference type="Pfam" id="PF06045">
    <property type="entry name" value="Rhamnogal_lyase"/>
    <property type="match status" value="1"/>
</dbReference>
<name>A0ABQ9A763_9ROSI</name>
<evidence type="ECO:0000313" key="3">
    <source>
        <dbReference type="Proteomes" id="UP001141253"/>
    </source>
</evidence>
<reference evidence="2" key="2">
    <citation type="journal article" date="2023" name="Int. J. Mol. Sci.">
        <title>De Novo Assembly and Annotation of 11 Diverse Shrub Willow (Salix) Genomes Reveals Novel Gene Organization in Sex-Linked Regions.</title>
        <authorList>
            <person name="Hyden B."/>
            <person name="Feng K."/>
            <person name="Yates T.B."/>
            <person name="Jawdy S."/>
            <person name="Cereghino C."/>
            <person name="Smart L.B."/>
            <person name="Muchero W."/>
        </authorList>
    </citation>
    <scope>NUCLEOTIDE SEQUENCE</scope>
    <source>
        <tissue evidence="2">Shoot tip</tissue>
    </source>
</reference>
<dbReference type="Proteomes" id="UP001141253">
    <property type="component" value="Chromosome 14"/>
</dbReference>
<comment type="caution">
    <text evidence="2">The sequence shown here is derived from an EMBL/GenBank/DDBJ whole genome shotgun (WGS) entry which is preliminary data.</text>
</comment>
<feature type="signal peptide" evidence="1">
    <location>
        <begin position="1"/>
        <end position="33"/>
    </location>
</feature>
<keyword evidence="3" id="KW-1185">Reference proteome</keyword>
<proteinExistence type="predicted"/>
<dbReference type="Gene3D" id="2.70.98.10">
    <property type="match status" value="1"/>
</dbReference>
<dbReference type="EMBL" id="JAPFFI010000022">
    <property type="protein sequence ID" value="KAJ6327916.1"/>
    <property type="molecule type" value="Genomic_DNA"/>
</dbReference>
<organism evidence="2 3">
    <name type="scientific">Salix suchowensis</name>
    <dbReference type="NCBI Taxonomy" id="1278906"/>
    <lineage>
        <taxon>Eukaryota</taxon>
        <taxon>Viridiplantae</taxon>
        <taxon>Streptophyta</taxon>
        <taxon>Embryophyta</taxon>
        <taxon>Tracheophyta</taxon>
        <taxon>Spermatophyta</taxon>
        <taxon>Magnoliopsida</taxon>
        <taxon>eudicotyledons</taxon>
        <taxon>Gunneridae</taxon>
        <taxon>Pentapetalae</taxon>
        <taxon>rosids</taxon>
        <taxon>fabids</taxon>
        <taxon>Malpighiales</taxon>
        <taxon>Salicaceae</taxon>
        <taxon>Saliceae</taxon>
        <taxon>Salix</taxon>
    </lineage>
</organism>
<protein>
    <recommendedName>
        <fullName evidence="4">Rhamnogalacturonan lyase domain-containing protein</fullName>
    </recommendedName>
</protein>
<accession>A0ABQ9A763</accession>
<dbReference type="InterPro" id="IPR011013">
    <property type="entry name" value="Gal_mutarotase_sf_dom"/>
</dbReference>
<dbReference type="InterPro" id="IPR051850">
    <property type="entry name" value="Polysacch_Lyase_4"/>
</dbReference>
<feature type="chain" id="PRO_5045946946" description="Rhamnogalacturonan lyase domain-containing protein" evidence="1">
    <location>
        <begin position="34"/>
        <end position="387"/>
    </location>
</feature>